<proteinExistence type="inferred from homology"/>
<dbReference type="Gene3D" id="3.40.50.620">
    <property type="entry name" value="HUPs"/>
    <property type="match status" value="1"/>
</dbReference>
<comment type="similarity">
    <text evidence="3">Belongs to the CTU2/NCS2 family.</text>
</comment>
<dbReference type="SUPFAM" id="SSF52402">
    <property type="entry name" value="Adenine nucleotide alpha hydrolases-like"/>
    <property type="match status" value="1"/>
</dbReference>
<gene>
    <name evidence="5" type="primary">Ctu2</name>
</gene>
<dbReference type="GO" id="GO:0016779">
    <property type="term" value="F:nucleotidyltransferase activity"/>
    <property type="evidence" value="ECO:0007669"/>
    <property type="project" value="UniProtKB-UniRule"/>
</dbReference>
<dbReference type="UniPathway" id="UPA00988"/>
<dbReference type="GO" id="GO:0002143">
    <property type="term" value="P:tRNA wobble position uridine thiolation"/>
    <property type="evidence" value="ECO:0007669"/>
    <property type="project" value="TreeGrafter"/>
</dbReference>
<evidence type="ECO:0000313" key="4">
    <source>
        <dbReference type="Proteomes" id="UP001652661"/>
    </source>
</evidence>
<keyword evidence="2 3" id="KW-0819">tRNA processing</keyword>
<dbReference type="RefSeq" id="XP_017033852.1">
    <property type="nucleotide sequence ID" value="XM_017178363.2"/>
</dbReference>
<dbReference type="PANTHER" id="PTHR20882">
    <property type="entry name" value="CYTOPLASMIC TRNA 2-THIOLATION PROTEIN 2"/>
    <property type="match status" value="1"/>
</dbReference>
<evidence type="ECO:0000256" key="3">
    <source>
        <dbReference type="HAMAP-Rule" id="MF_03054"/>
    </source>
</evidence>
<dbReference type="InterPro" id="IPR014729">
    <property type="entry name" value="Rossmann-like_a/b/a_fold"/>
</dbReference>
<comment type="function">
    <text evidence="3">Plays a central role in 2-thiolation of mcm(5)S(2)U at tRNA wobble positions of tRNA(Lys), tRNA(Glu) and tRNA(Gln). May act by forming a heterodimer with NCS6/CTU1 that ligates sulfur from thiocarboxylated URM1 onto the uridine of tRNAs at wobble position.</text>
</comment>
<evidence type="ECO:0000256" key="2">
    <source>
        <dbReference type="ARBA" id="ARBA00022694"/>
    </source>
</evidence>
<name>A0A6P4IXR9_DROKI</name>
<evidence type="ECO:0000256" key="1">
    <source>
        <dbReference type="ARBA" id="ARBA00022490"/>
    </source>
</evidence>
<dbReference type="GO" id="GO:0016783">
    <property type="term" value="F:sulfurtransferase activity"/>
    <property type="evidence" value="ECO:0007669"/>
    <property type="project" value="TreeGrafter"/>
</dbReference>
<dbReference type="GO" id="GO:0000049">
    <property type="term" value="F:tRNA binding"/>
    <property type="evidence" value="ECO:0007669"/>
    <property type="project" value="InterPro"/>
</dbReference>
<comment type="subcellular location">
    <subcellularLocation>
        <location evidence="3">Cytoplasm</location>
    </subcellularLocation>
</comment>
<dbReference type="InterPro" id="IPR019407">
    <property type="entry name" value="CTU2"/>
</dbReference>
<accession>A0A6P4IXR9</accession>
<dbReference type="GO" id="GO:0005829">
    <property type="term" value="C:cytosol"/>
    <property type="evidence" value="ECO:0007669"/>
    <property type="project" value="TreeGrafter"/>
</dbReference>
<dbReference type="HAMAP" id="MF_03054">
    <property type="entry name" value="CTU2"/>
    <property type="match status" value="1"/>
</dbReference>
<evidence type="ECO:0000313" key="5">
    <source>
        <dbReference type="RefSeq" id="XP_017033852.1"/>
    </source>
</evidence>
<protein>
    <recommendedName>
        <fullName evidence="3">Cytoplasmic tRNA 2-thiolation protein 2</fullName>
    </recommendedName>
</protein>
<comment type="pathway">
    <text evidence="3">tRNA modification; 5-methoxycarbonylmethyl-2-thiouridine-tRNA biosynthesis.</text>
</comment>
<dbReference type="FunFam" id="3.40.50.620:FF:000229">
    <property type="entry name" value="Cytoplasmic tRNA 2-thiolation protein 2"/>
    <property type="match status" value="1"/>
</dbReference>
<sequence length="427" mass="47414">MCSIGEDDFGDEGGAHAMVAESLPAGIVLSTGDCTKCGTSSSELYKLNFRTPECRACFLTYVRHKFRAALGAAKVLPRDAEVLLVLDGSAESLVLLDMLHFAQTQNTFKRLHCNARVVYVEDQALQERDPVDVESLQALSRQYEPFEFHVIELGAPPSSLRNIKDYSPTSAEEINRLGVKLEKLRSLTARQDYLQQERKNLIASVAQQLHCSHVFESSISVDLATQLLTAIALGRGGSAALDVALLDDRLAGGDVKLLRPLKDLNEQEVQFYVHAQRLKPLLKGRLRYGQERGETASLQNLTSAFVTNLQQNYASTVSTVFRTGDKITSNTHPEQASCFHCQSALDSQLSDTLLAIEYSRSVSEAGVSLHKNGEDLEELARKRLESQNDLCHACHRIQMELDSVVAAADDHRWAEHYKRALPYGNRR</sequence>
<dbReference type="OrthoDB" id="25129at2759"/>
<keyword evidence="1 3" id="KW-0963">Cytoplasm</keyword>
<dbReference type="Pfam" id="PF10288">
    <property type="entry name" value="CTU2"/>
    <property type="match status" value="1"/>
</dbReference>
<organism evidence="4 5">
    <name type="scientific">Drosophila kikkawai</name>
    <name type="common">Fruit fly</name>
    <dbReference type="NCBI Taxonomy" id="30033"/>
    <lineage>
        <taxon>Eukaryota</taxon>
        <taxon>Metazoa</taxon>
        <taxon>Ecdysozoa</taxon>
        <taxon>Arthropoda</taxon>
        <taxon>Hexapoda</taxon>
        <taxon>Insecta</taxon>
        <taxon>Pterygota</taxon>
        <taxon>Neoptera</taxon>
        <taxon>Endopterygota</taxon>
        <taxon>Diptera</taxon>
        <taxon>Brachycera</taxon>
        <taxon>Muscomorpha</taxon>
        <taxon>Ephydroidea</taxon>
        <taxon>Drosophilidae</taxon>
        <taxon>Drosophila</taxon>
        <taxon>Sophophora</taxon>
    </lineage>
</organism>
<keyword evidence="4" id="KW-1185">Reference proteome</keyword>
<dbReference type="PANTHER" id="PTHR20882:SF14">
    <property type="entry name" value="CYTOPLASMIC TRNA 2-THIOLATION PROTEIN 2"/>
    <property type="match status" value="1"/>
</dbReference>
<dbReference type="GO" id="GO:0032447">
    <property type="term" value="P:protein urmylation"/>
    <property type="evidence" value="ECO:0007669"/>
    <property type="project" value="UniProtKB-UniRule"/>
</dbReference>
<reference evidence="5" key="2">
    <citation type="submission" date="2025-08" db="UniProtKB">
        <authorList>
            <consortium name="RefSeq"/>
        </authorList>
    </citation>
    <scope>IDENTIFICATION</scope>
    <source>
        <strain evidence="5">14028-0561.14</strain>
        <tissue evidence="5">Whole fly</tissue>
    </source>
</reference>
<reference evidence="4" key="1">
    <citation type="submission" date="2025-05" db="UniProtKB">
        <authorList>
            <consortium name="RefSeq"/>
        </authorList>
    </citation>
    <scope>NUCLEOTIDE SEQUENCE [LARGE SCALE GENOMIC DNA]</scope>
    <source>
        <strain evidence="4">14028-0561.14</strain>
    </source>
</reference>
<dbReference type="AlphaFoldDB" id="A0A6P4IXR9"/>
<dbReference type="Proteomes" id="UP001652661">
    <property type="component" value="Chromosome 2L"/>
</dbReference>